<dbReference type="FunFam" id="2.60.40.420:FF:000045">
    <property type="entry name" value="Laccase 2"/>
    <property type="match status" value="1"/>
</dbReference>
<organism evidence="10 11">
    <name type="scientific">Sinanodonta woodiana</name>
    <name type="common">Chinese pond mussel</name>
    <name type="synonym">Anodonta woodiana</name>
    <dbReference type="NCBI Taxonomy" id="1069815"/>
    <lineage>
        <taxon>Eukaryota</taxon>
        <taxon>Metazoa</taxon>
        <taxon>Spiralia</taxon>
        <taxon>Lophotrochozoa</taxon>
        <taxon>Mollusca</taxon>
        <taxon>Bivalvia</taxon>
        <taxon>Autobranchia</taxon>
        <taxon>Heteroconchia</taxon>
        <taxon>Palaeoheterodonta</taxon>
        <taxon>Unionida</taxon>
        <taxon>Unionoidea</taxon>
        <taxon>Unionidae</taxon>
        <taxon>Unioninae</taxon>
        <taxon>Sinanodonta</taxon>
    </lineage>
</organism>
<evidence type="ECO:0000256" key="2">
    <source>
        <dbReference type="ARBA" id="ARBA00022723"/>
    </source>
</evidence>
<dbReference type="GO" id="GO:0016491">
    <property type="term" value="F:oxidoreductase activity"/>
    <property type="evidence" value="ECO:0007669"/>
    <property type="project" value="UniProtKB-KW"/>
</dbReference>
<feature type="signal peptide" evidence="6">
    <location>
        <begin position="1"/>
        <end position="21"/>
    </location>
</feature>
<dbReference type="InterPro" id="IPR002355">
    <property type="entry name" value="Cu_oxidase_Cu_BS"/>
</dbReference>
<feature type="domain" description="Plastocyanin-like" evidence="8">
    <location>
        <begin position="465"/>
        <end position="620"/>
    </location>
</feature>
<name>A0ABD3UYA4_SINWO</name>
<dbReference type="EMBL" id="JBJQND010000015">
    <property type="protein sequence ID" value="KAL3853270.1"/>
    <property type="molecule type" value="Genomic_DNA"/>
</dbReference>
<feature type="transmembrane region" description="Helical" evidence="5">
    <location>
        <begin position="661"/>
        <end position="685"/>
    </location>
</feature>
<keyword evidence="5" id="KW-1133">Transmembrane helix</keyword>
<dbReference type="CDD" id="cd13905">
    <property type="entry name" value="CuRO_3_tcLLC2_insect_like"/>
    <property type="match status" value="1"/>
</dbReference>
<evidence type="ECO:0000313" key="10">
    <source>
        <dbReference type="EMBL" id="KAL3853270.1"/>
    </source>
</evidence>
<dbReference type="PANTHER" id="PTHR11709:SF394">
    <property type="entry name" value="FI03373P-RELATED"/>
    <property type="match status" value="1"/>
</dbReference>
<keyword evidence="11" id="KW-1185">Reference proteome</keyword>
<comment type="similarity">
    <text evidence="1">Belongs to the multicopper oxidase family.</text>
</comment>
<dbReference type="AlphaFoldDB" id="A0ABD3UYA4"/>
<evidence type="ECO:0000256" key="6">
    <source>
        <dbReference type="SAM" id="SignalP"/>
    </source>
</evidence>
<evidence type="ECO:0000259" key="7">
    <source>
        <dbReference type="Pfam" id="PF00394"/>
    </source>
</evidence>
<dbReference type="InterPro" id="IPR011706">
    <property type="entry name" value="Cu-oxidase_C"/>
</dbReference>
<dbReference type="InterPro" id="IPR045087">
    <property type="entry name" value="Cu-oxidase_fam"/>
</dbReference>
<evidence type="ECO:0000256" key="5">
    <source>
        <dbReference type="SAM" id="Phobius"/>
    </source>
</evidence>
<keyword evidence="6" id="KW-0732">Signal</keyword>
<comment type="caution">
    <text evidence="10">The sequence shown here is derived from an EMBL/GenBank/DDBJ whole genome shotgun (WGS) entry which is preliminary data.</text>
</comment>
<feature type="domain" description="Plastocyanin-like" evidence="9">
    <location>
        <begin position="85"/>
        <end position="188"/>
    </location>
</feature>
<evidence type="ECO:0000313" key="11">
    <source>
        <dbReference type="Proteomes" id="UP001634394"/>
    </source>
</evidence>
<dbReference type="CDD" id="cd13858">
    <property type="entry name" value="CuRO_1_tcLCC2_insect_like"/>
    <property type="match status" value="1"/>
</dbReference>
<protein>
    <recommendedName>
        <fullName evidence="12">Laccase</fullName>
    </recommendedName>
</protein>
<keyword evidence="2" id="KW-0479">Metal-binding</keyword>
<evidence type="ECO:0000259" key="8">
    <source>
        <dbReference type="Pfam" id="PF07731"/>
    </source>
</evidence>
<keyword evidence="5" id="KW-0812">Transmembrane</keyword>
<evidence type="ECO:0000259" key="9">
    <source>
        <dbReference type="Pfam" id="PF07732"/>
    </source>
</evidence>
<dbReference type="PANTHER" id="PTHR11709">
    <property type="entry name" value="MULTI-COPPER OXIDASE"/>
    <property type="match status" value="1"/>
</dbReference>
<accession>A0ABD3UYA4</accession>
<keyword evidence="4" id="KW-0186">Copper</keyword>
<dbReference type="Proteomes" id="UP001634394">
    <property type="component" value="Unassembled WGS sequence"/>
</dbReference>
<dbReference type="CDD" id="cd13884">
    <property type="entry name" value="CuRO_2_tcLCC_insect_like"/>
    <property type="match status" value="1"/>
</dbReference>
<dbReference type="Pfam" id="PF00394">
    <property type="entry name" value="Cu-oxidase"/>
    <property type="match status" value="1"/>
</dbReference>
<evidence type="ECO:0008006" key="12">
    <source>
        <dbReference type="Google" id="ProtNLM"/>
    </source>
</evidence>
<keyword evidence="3" id="KW-0560">Oxidoreductase</keyword>
<dbReference type="Pfam" id="PF07732">
    <property type="entry name" value="Cu-oxidase_3"/>
    <property type="match status" value="1"/>
</dbReference>
<sequence>MKQFRLVLLVVSIAVTRPISGKECLEADTICEFYLELDHHMTMMNNKDLVYPYNGHIYKYDVTNTSNAIPIDTTNVITADGWEQPRLVTVFNGMFPGPPIIVYRGQNIVVHFKNKLKSEAATIHWHGLHQPGTPWMDGVPFVTQCPIHSGQNFTYRFIAEPSGTFWYHSHMGSQFTMGAFGAFIIREKGETKAMPEHIMTIQDWNHDWDAAMDYMKMAYGMYEQRKKIPPSKSVDGAFFSMFRAQSGLINGRGRYHDPITGLHNGAPLHTFEVQQGQAYRFRVIGSGSLYPFRISVDEHNLTIVASDGFDLESVVVESFIINPGERFDFILFADKPVSNYWIRGKTLEVDKLHIAEAILRYEGAPANEPNTFRRNCTQNDTCSVVNCPFSYFPSQDYSICKTFDKLRVKDDTDPAPNVEPGKFKEFFLNFAFPGTTFTPASVNGRAFQNPSVSIMTQPQELYSSCDRPDCGEEKICSCTHSISIDHGDTVQMVMLNMGVGKGWSHPVHLHGHTFYVLKMGYGQYNVTTAKFIGDNLDINCRGNPDRSQSFCNKATWANESWLGGNVPGLELKRPARKDTIIVPTGGYVVIRFKADNPGIWNFHCHIDLHNVDGMQMLVNESFNHIPQPPLGFPVCWNFPSDYRSTMDGNTADGGTCNTNGYITAIGILAAILALEFFIIIGMCFYNWRTKSTKGGSNISGAHRNPAFS</sequence>
<dbReference type="GO" id="GO:0046872">
    <property type="term" value="F:metal ion binding"/>
    <property type="evidence" value="ECO:0007669"/>
    <property type="project" value="UniProtKB-KW"/>
</dbReference>
<dbReference type="Gene3D" id="2.60.40.420">
    <property type="entry name" value="Cupredoxins - blue copper proteins"/>
    <property type="match status" value="3"/>
</dbReference>
<keyword evidence="5" id="KW-0472">Membrane</keyword>
<feature type="domain" description="Plastocyanin-like" evidence="7">
    <location>
        <begin position="226"/>
        <end position="364"/>
    </location>
</feature>
<proteinExistence type="inferred from homology"/>
<feature type="chain" id="PRO_5044833061" description="Laccase" evidence="6">
    <location>
        <begin position="22"/>
        <end position="708"/>
    </location>
</feature>
<dbReference type="InterPro" id="IPR011707">
    <property type="entry name" value="Cu-oxidase-like_N"/>
</dbReference>
<evidence type="ECO:0000256" key="1">
    <source>
        <dbReference type="ARBA" id="ARBA00010609"/>
    </source>
</evidence>
<dbReference type="Pfam" id="PF07731">
    <property type="entry name" value="Cu-oxidase_2"/>
    <property type="match status" value="1"/>
</dbReference>
<evidence type="ECO:0000256" key="4">
    <source>
        <dbReference type="ARBA" id="ARBA00023008"/>
    </source>
</evidence>
<reference evidence="10 11" key="1">
    <citation type="submission" date="2024-11" db="EMBL/GenBank/DDBJ databases">
        <title>Chromosome-level genome assembly of the freshwater bivalve Anodonta woodiana.</title>
        <authorList>
            <person name="Chen X."/>
        </authorList>
    </citation>
    <scope>NUCLEOTIDE SEQUENCE [LARGE SCALE GENOMIC DNA]</scope>
    <source>
        <strain evidence="10">MN2024</strain>
        <tissue evidence="10">Gills</tissue>
    </source>
</reference>
<dbReference type="PROSITE" id="PS00080">
    <property type="entry name" value="MULTICOPPER_OXIDASE2"/>
    <property type="match status" value="1"/>
</dbReference>
<evidence type="ECO:0000256" key="3">
    <source>
        <dbReference type="ARBA" id="ARBA00023002"/>
    </source>
</evidence>
<gene>
    <name evidence="10" type="ORF">ACJMK2_016825</name>
</gene>
<dbReference type="SUPFAM" id="SSF49503">
    <property type="entry name" value="Cupredoxins"/>
    <property type="match status" value="3"/>
</dbReference>
<dbReference type="InterPro" id="IPR008972">
    <property type="entry name" value="Cupredoxin"/>
</dbReference>
<dbReference type="InterPro" id="IPR001117">
    <property type="entry name" value="Cu-oxidase_2nd"/>
</dbReference>